<name>A0A178IH40_9BACT</name>
<evidence type="ECO:0000313" key="1">
    <source>
        <dbReference type="EMBL" id="OAM89313.1"/>
    </source>
</evidence>
<protein>
    <submittedName>
        <fullName evidence="1">Uncharacterized protein</fullName>
    </submittedName>
</protein>
<dbReference type="STRING" id="1184151.AW736_13765"/>
<sequence length="124" mass="13957">MDTENAIITDTMLGQEDHGILTCCLTLKATSGTFRFGGYQLDHLHLSDSKGKTGRIGTAFGMEFVRRVMEVAGVDSWEKLKGIYIRIDVKSHSVVAIRHIIEDKYFRPEDDPVLLRLVGKKEMS</sequence>
<dbReference type="AlphaFoldDB" id="A0A178IH40"/>
<gene>
    <name evidence="1" type="ORF">AW736_13765</name>
</gene>
<comment type="caution">
    <text evidence="1">The sequence shown here is derived from an EMBL/GenBank/DDBJ whole genome shotgun (WGS) entry which is preliminary data.</text>
</comment>
<dbReference type="RefSeq" id="WP_145928839.1">
    <property type="nucleotide sequence ID" value="NZ_CP109796.1"/>
</dbReference>
<accession>A0A178IH40</accession>
<dbReference type="OrthoDB" id="3035180at2"/>
<proteinExistence type="predicted"/>
<organism evidence="1 2">
    <name type="scientific">Termitidicoccus mucosus</name>
    <dbReference type="NCBI Taxonomy" id="1184151"/>
    <lineage>
        <taxon>Bacteria</taxon>
        <taxon>Pseudomonadati</taxon>
        <taxon>Verrucomicrobiota</taxon>
        <taxon>Opitutia</taxon>
        <taxon>Opitutales</taxon>
        <taxon>Opitutaceae</taxon>
        <taxon>Termitidicoccus</taxon>
    </lineage>
</organism>
<keyword evidence="2" id="KW-1185">Reference proteome</keyword>
<reference evidence="1 2" key="1">
    <citation type="submission" date="2016-01" db="EMBL/GenBank/DDBJ databases">
        <title>High potential of lignocellulose degradation of a new Verrucomicrobia species.</title>
        <authorList>
            <person name="Wang Y."/>
            <person name="Shi Y."/>
            <person name="Qiu Z."/>
            <person name="Liu S."/>
            <person name="Yang H."/>
        </authorList>
    </citation>
    <scope>NUCLEOTIDE SEQUENCE [LARGE SCALE GENOMIC DNA]</scope>
    <source>
        <strain evidence="1 2">TSB47</strain>
    </source>
</reference>
<dbReference type="Proteomes" id="UP000078486">
    <property type="component" value="Unassembled WGS sequence"/>
</dbReference>
<dbReference type="EMBL" id="LRRQ01000099">
    <property type="protein sequence ID" value="OAM89313.1"/>
    <property type="molecule type" value="Genomic_DNA"/>
</dbReference>
<evidence type="ECO:0000313" key="2">
    <source>
        <dbReference type="Proteomes" id="UP000078486"/>
    </source>
</evidence>